<dbReference type="eggNOG" id="COG1179">
    <property type="taxonomic scope" value="Bacteria"/>
</dbReference>
<proteinExistence type="predicted"/>
<dbReference type="GO" id="GO:0061503">
    <property type="term" value="F:tRNA threonylcarbamoyladenosine dehydratase"/>
    <property type="evidence" value="ECO:0007669"/>
    <property type="project" value="TreeGrafter"/>
</dbReference>
<evidence type="ECO:0000259" key="1">
    <source>
        <dbReference type="Pfam" id="PF00899"/>
    </source>
</evidence>
<protein>
    <submittedName>
        <fullName evidence="2">ThiF family protein</fullName>
    </submittedName>
</protein>
<feature type="domain" description="THIF-type NAD/FAD binding fold" evidence="1">
    <location>
        <begin position="17"/>
        <end position="243"/>
    </location>
</feature>
<reference evidence="2 3" key="1">
    <citation type="submission" date="2009-04" db="EMBL/GenBank/DDBJ databases">
        <authorList>
            <person name="Sebastian Y."/>
            <person name="Madupu R."/>
            <person name="Durkin A.S."/>
            <person name="Torralba M."/>
            <person name="Methe B."/>
            <person name="Sutton G.G."/>
            <person name="Strausberg R.L."/>
            <person name="Nelson K.E."/>
        </authorList>
    </citation>
    <scope>NUCLEOTIDE SEQUENCE [LARGE SCALE GENOMIC DNA]</scope>
    <source>
        <strain evidence="2 3">60-3</strain>
    </source>
</reference>
<dbReference type="GO" id="GO:0008641">
    <property type="term" value="F:ubiquitin-like modifier activating enzyme activity"/>
    <property type="evidence" value="ECO:0007669"/>
    <property type="project" value="InterPro"/>
</dbReference>
<dbReference type="STRING" id="596327.PORUE0001_0053"/>
<dbReference type="Proteomes" id="UP000003303">
    <property type="component" value="Unassembled WGS sequence"/>
</dbReference>
<dbReference type="SUPFAM" id="SSF69572">
    <property type="entry name" value="Activating enzymes of the ubiquitin-like proteins"/>
    <property type="match status" value="1"/>
</dbReference>
<dbReference type="InterPro" id="IPR000594">
    <property type="entry name" value="ThiF_NAD_FAD-bd"/>
</dbReference>
<dbReference type="Pfam" id="PF00899">
    <property type="entry name" value="ThiF"/>
    <property type="match status" value="1"/>
</dbReference>
<organism evidence="2 3">
    <name type="scientific">Porphyromonas uenonis 60-3</name>
    <dbReference type="NCBI Taxonomy" id="596327"/>
    <lineage>
        <taxon>Bacteria</taxon>
        <taxon>Pseudomonadati</taxon>
        <taxon>Bacteroidota</taxon>
        <taxon>Bacteroidia</taxon>
        <taxon>Bacteroidales</taxon>
        <taxon>Porphyromonadaceae</taxon>
        <taxon>Porphyromonas</taxon>
    </lineage>
</organism>
<dbReference type="InterPro" id="IPR035985">
    <property type="entry name" value="Ubiquitin-activating_enz"/>
</dbReference>
<dbReference type="PANTHER" id="PTHR43267:SF1">
    <property type="entry name" value="TRNA THREONYLCARBAMOYLADENOSINE DEHYDRATASE"/>
    <property type="match status" value="1"/>
</dbReference>
<dbReference type="RefSeq" id="WP_007365128.1">
    <property type="nucleotide sequence ID" value="NZ_ACLR01000120.1"/>
</dbReference>
<dbReference type="PANTHER" id="PTHR43267">
    <property type="entry name" value="TRNA THREONYLCARBAMOYLADENOSINE DEHYDRATASE"/>
    <property type="match status" value="1"/>
</dbReference>
<evidence type="ECO:0000313" key="2">
    <source>
        <dbReference type="EMBL" id="EEK16982.1"/>
    </source>
</evidence>
<dbReference type="InterPro" id="IPR045886">
    <property type="entry name" value="ThiF/MoeB/HesA"/>
</dbReference>
<accession>C2MB79</accession>
<sequence>MTPMDGIPHWLERTELLLGSETLQRLADKHILVVGLGGVGSKACELLARSGIGRFTLVDHDKVDETNINRQVIAFRDTIGRPKVEVVEELLHRINPDIAVEAHAAYLSGDNIPTLLSVHHYDYILDCIDTLTPKCELILTAHQLGIPIISAMGAGAKLDPQRVSVAPMSKTHICALARFVRKRLRQLEAPRSVFDTPCVYSSEPSHEEAIRALPHGDQNKRSIVGTISYMPQLFGINMAAYVLQDLSTPQ</sequence>
<keyword evidence="3" id="KW-1185">Reference proteome</keyword>
<dbReference type="AlphaFoldDB" id="C2MB79"/>
<gene>
    <name evidence="2" type="ORF">PORUE0001_0053</name>
</gene>
<dbReference type="GO" id="GO:0061504">
    <property type="term" value="P:cyclic threonylcarbamoyladenosine biosynthetic process"/>
    <property type="evidence" value="ECO:0007669"/>
    <property type="project" value="TreeGrafter"/>
</dbReference>
<dbReference type="CDD" id="cd00755">
    <property type="entry name" value="YgdL_like"/>
    <property type="match status" value="1"/>
</dbReference>
<name>C2MB79_9PORP</name>
<dbReference type="EMBL" id="ACLR01000120">
    <property type="protein sequence ID" value="EEK16982.1"/>
    <property type="molecule type" value="Genomic_DNA"/>
</dbReference>
<dbReference type="Gene3D" id="3.40.50.720">
    <property type="entry name" value="NAD(P)-binding Rossmann-like Domain"/>
    <property type="match status" value="1"/>
</dbReference>
<evidence type="ECO:0000313" key="3">
    <source>
        <dbReference type="Proteomes" id="UP000003303"/>
    </source>
</evidence>
<comment type="caution">
    <text evidence="2">The sequence shown here is derived from an EMBL/GenBank/DDBJ whole genome shotgun (WGS) entry which is preliminary data.</text>
</comment>